<dbReference type="SUPFAM" id="SSF53098">
    <property type="entry name" value="Ribonuclease H-like"/>
    <property type="match status" value="1"/>
</dbReference>
<reference evidence="2" key="2">
    <citation type="submission" date="2015-01" db="EMBL/GenBank/DDBJ databases">
        <title>Evolutionary Origins and Diversification of the Mycorrhizal Mutualists.</title>
        <authorList>
            <consortium name="DOE Joint Genome Institute"/>
            <consortium name="Mycorrhizal Genomics Consortium"/>
            <person name="Kohler A."/>
            <person name="Kuo A."/>
            <person name="Nagy L.G."/>
            <person name="Floudas D."/>
            <person name="Copeland A."/>
            <person name="Barry K.W."/>
            <person name="Cichocki N."/>
            <person name="Veneault-Fourrey C."/>
            <person name="LaButti K."/>
            <person name="Lindquist E.A."/>
            <person name="Lipzen A."/>
            <person name="Lundell T."/>
            <person name="Morin E."/>
            <person name="Murat C."/>
            <person name="Riley R."/>
            <person name="Ohm R."/>
            <person name="Sun H."/>
            <person name="Tunlid A."/>
            <person name="Henrissat B."/>
            <person name="Grigoriev I.V."/>
            <person name="Hibbett D.S."/>
            <person name="Martin F."/>
        </authorList>
    </citation>
    <scope>NUCLEOTIDE SEQUENCE [LARGE SCALE GENOMIC DNA]</scope>
    <source>
        <strain evidence="2">441</strain>
    </source>
</reference>
<evidence type="ECO:0000313" key="1">
    <source>
        <dbReference type="EMBL" id="KIK17959.1"/>
    </source>
</evidence>
<gene>
    <name evidence="1" type="ORF">PISMIDRAFT_110330</name>
</gene>
<protein>
    <submittedName>
        <fullName evidence="1">Uncharacterized protein</fullName>
    </submittedName>
</protein>
<dbReference type="EMBL" id="KN833815">
    <property type="protein sequence ID" value="KIK17959.1"/>
    <property type="molecule type" value="Genomic_DNA"/>
</dbReference>
<dbReference type="AlphaFoldDB" id="A0A0C9YVE7"/>
<name>A0A0C9YVE7_9AGAM</name>
<evidence type="ECO:0000313" key="2">
    <source>
        <dbReference type="Proteomes" id="UP000054018"/>
    </source>
</evidence>
<keyword evidence="2" id="KW-1185">Reference proteome</keyword>
<proteinExistence type="predicted"/>
<dbReference type="InterPro" id="IPR012337">
    <property type="entry name" value="RNaseH-like_sf"/>
</dbReference>
<reference evidence="1 2" key="1">
    <citation type="submission" date="2014-04" db="EMBL/GenBank/DDBJ databases">
        <authorList>
            <consortium name="DOE Joint Genome Institute"/>
            <person name="Kuo A."/>
            <person name="Kohler A."/>
            <person name="Costa M.D."/>
            <person name="Nagy L.G."/>
            <person name="Floudas D."/>
            <person name="Copeland A."/>
            <person name="Barry K.W."/>
            <person name="Cichocki N."/>
            <person name="Veneault-Fourrey C."/>
            <person name="LaButti K."/>
            <person name="Lindquist E.A."/>
            <person name="Lipzen A."/>
            <person name="Lundell T."/>
            <person name="Morin E."/>
            <person name="Murat C."/>
            <person name="Sun H."/>
            <person name="Tunlid A."/>
            <person name="Henrissat B."/>
            <person name="Grigoriev I.V."/>
            <person name="Hibbett D.S."/>
            <person name="Martin F."/>
            <person name="Nordberg H.P."/>
            <person name="Cantor M.N."/>
            <person name="Hua S.X."/>
        </authorList>
    </citation>
    <scope>NUCLEOTIDE SEQUENCE [LARGE SCALE GENOMIC DNA]</scope>
    <source>
        <strain evidence="1 2">441</strain>
    </source>
</reference>
<dbReference type="OrthoDB" id="3359487at2759"/>
<sequence>MLAYAVKYREAINGVTQRQELGLGKFKLSNHEWVVAEQLSDVLLVLKDTTLFFSHATLNLVTIIPAMDHIDSKMMTFAQDQQYLPAICSAVKLVQNTLNCYYSLTDSSDVYHNAMILHPCHKLSYFTSAHWEDEWIQMAEDLVCEEYECSYLPISANIMQNVHSDTLDCRAVKVMSLL</sequence>
<dbReference type="HOGENOM" id="CLU_099691_0_0_1"/>
<organism evidence="1 2">
    <name type="scientific">Pisolithus microcarpus 441</name>
    <dbReference type="NCBI Taxonomy" id="765257"/>
    <lineage>
        <taxon>Eukaryota</taxon>
        <taxon>Fungi</taxon>
        <taxon>Dikarya</taxon>
        <taxon>Basidiomycota</taxon>
        <taxon>Agaricomycotina</taxon>
        <taxon>Agaricomycetes</taxon>
        <taxon>Agaricomycetidae</taxon>
        <taxon>Boletales</taxon>
        <taxon>Sclerodermatineae</taxon>
        <taxon>Pisolithaceae</taxon>
        <taxon>Pisolithus</taxon>
    </lineage>
</organism>
<accession>A0A0C9YVE7</accession>
<dbReference type="Proteomes" id="UP000054018">
    <property type="component" value="Unassembled WGS sequence"/>
</dbReference>